<dbReference type="GO" id="GO:0008933">
    <property type="term" value="F:peptidoglycan lytic transglycosylase activity"/>
    <property type="evidence" value="ECO:0007669"/>
    <property type="project" value="TreeGrafter"/>
</dbReference>
<name>A0A176WTP7_MARPO</name>
<accession>A0A176WTP7</accession>
<organism evidence="2 3">
    <name type="scientific">Marchantia polymorpha subsp. ruderalis</name>
    <dbReference type="NCBI Taxonomy" id="1480154"/>
    <lineage>
        <taxon>Eukaryota</taxon>
        <taxon>Viridiplantae</taxon>
        <taxon>Streptophyta</taxon>
        <taxon>Embryophyta</taxon>
        <taxon>Marchantiophyta</taxon>
        <taxon>Marchantiopsida</taxon>
        <taxon>Marchantiidae</taxon>
        <taxon>Marchantiales</taxon>
        <taxon>Marchantiaceae</taxon>
        <taxon>Marchantia</taxon>
    </lineage>
</organism>
<dbReference type="Gene3D" id="1.10.530.10">
    <property type="match status" value="1"/>
</dbReference>
<evidence type="ECO:0000313" key="3">
    <source>
        <dbReference type="Proteomes" id="UP000077202"/>
    </source>
</evidence>
<proteinExistence type="predicted"/>
<keyword evidence="3" id="KW-1185">Reference proteome</keyword>
<dbReference type="EMBL" id="LVLJ01000036">
    <property type="protein sequence ID" value="OAE35923.1"/>
    <property type="molecule type" value="Genomic_DNA"/>
</dbReference>
<dbReference type="AlphaFoldDB" id="A0A176WTP7"/>
<dbReference type="GO" id="GO:0009253">
    <property type="term" value="P:peptidoglycan catabolic process"/>
    <property type="evidence" value="ECO:0007669"/>
    <property type="project" value="TreeGrafter"/>
</dbReference>
<protein>
    <recommendedName>
        <fullName evidence="1">Transglycosylase SLT domain-containing protein</fullName>
    </recommendedName>
</protein>
<dbReference type="CDD" id="cd13399">
    <property type="entry name" value="Slt35-like"/>
    <property type="match status" value="1"/>
</dbReference>
<dbReference type="PANTHER" id="PTHR30163:SF8">
    <property type="entry name" value="LYTIC MUREIN TRANSGLYCOSYLASE"/>
    <property type="match status" value="1"/>
</dbReference>
<dbReference type="InterPro" id="IPR011970">
    <property type="entry name" value="MltB_2"/>
</dbReference>
<dbReference type="InterPro" id="IPR043426">
    <property type="entry name" value="MltB-like"/>
</dbReference>
<dbReference type="InterPro" id="IPR023346">
    <property type="entry name" value="Lysozyme-like_dom_sf"/>
</dbReference>
<dbReference type="SUPFAM" id="SSF53955">
    <property type="entry name" value="Lysozyme-like"/>
    <property type="match status" value="1"/>
</dbReference>
<dbReference type="Gene3D" id="1.10.8.350">
    <property type="entry name" value="Bacterial muramidase"/>
    <property type="match status" value="1"/>
</dbReference>
<dbReference type="InterPro" id="IPR031304">
    <property type="entry name" value="SLT_2"/>
</dbReference>
<gene>
    <name evidence="2" type="ORF">AXG93_879s1130</name>
</gene>
<dbReference type="NCBIfam" id="TIGR02283">
    <property type="entry name" value="MltB_2"/>
    <property type="match status" value="1"/>
</dbReference>
<feature type="domain" description="Transglycosylase SLT" evidence="1">
    <location>
        <begin position="254"/>
        <end position="550"/>
    </location>
</feature>
<dbReference type="PANTHER" id="PTHR30163">
    <property type="entry name" value="MEMBRANE-BOUND LYTIC MUREIN TRANSGLYCOSYLASE B"/>
    <property type="match status" value="1"/>
</dbReference>
<evidence type="ECO:0000259" key="1">
    <source>
        <dbReference type="Pfam" id="PF13406"/>
    </source>
</evidence>
<evidence type="ECO:0000313" key="2">
    <source>
        <dbReference type="EMBL" id="OAE35923.1"/>
    </source>
</evidence>
<comment type="caution">
    <text evidence="2">The sequence shown here is derived from an EMBL/GenBank/DDBJ whole genome shotgun (WGS) entry which is preliminary data.</text>
</comment>
<reference evidence="2" key="1">
    <citation type="submission" date="2016-03" db="EMBL/GenBank/DDBJ databases">
        <title>Mechanisms controlling the formation of the plant cell surface in tip-growing cells are functionally conserved among land plants.</title>
        <authorList>
            <person name="Honkanen S."/>
            <person name="Jones V.A."/>
            <person name="Morieri G."/>
            <person name="Champion C."/>
            <person name="Hetherington A.J."/>
            <person name="Kelly S."/>
            <person name="Saint-Marcoux D."/>
            <person name="Proust H."/>
            <person name="Prescott H."/>
            <person name="Dolan L."/>
        </authorList>
    </citation>
    <scope>NUCLEOTIDE SEQUENCE [LARGE SCALE GENOMIC DNA]</scope>
    <source>
        <tissue evidence="2">Whole gametophyte</tissue>
    </source>
</reference>
<dbReference type="Proteomes" id="UP000077202">
    <property type="component" value="Unassembled WGS sequence"/>
</dbReference>
<sequence>MSASAVWECVHSGRFSIATSSSGAMIGGIARNGVGHRSLVGSFPNFRQCSANVAQFTSLRLSSSRRGGLALTLSSEFSWFRPIRPSLNFPSLSSYEFRASSFSNTESLGPPDLESEIEEKAGKREWKVLENFVKALGVAILVCTFFLLKTKIVARSPRLLLSSLKTERIIDGEVDGHEVCSKSPPHRPALDSPYGSVRKSFSSSILQNWRQQAGINERGKYMYRAALGGTTSVMPTYVNTAVDQDLLEIDEEAFEQWLVEVKDTAVKKGLRESVVVQALQGLRPSKRIMELDSNQPEVKLTLEAYLKNMINVYRVNKGVSGFQENELLLTEISSKYGVPSPILVAIWGIESSYGAYTGNWDVIRALGTLAYASKEPRRAQFFKGELFQALRIIQDGHGPQSLDKLRGSWAGAMGQCQFMPTSFQAYAVDYDGDGRKDIWESRADIFASMANYLMKHGWKRGGLLAQKVKIEGNIDKKLIGLQVQKSVLEWTNMYKVRVDEGQPELPPHEMASLVAPDGPQGSAYLVFSNFRTIMRYNTSSLYAIAVWQLALQIIDGLGSSMAQFPELVSTLKC</sequence>
<dbReference type="Pfam" id="PF13406">
    <property type="entry name" value="SLT_2"/>
    <property type="match status" value="1"/>
</dbReference>
<dbReference type="FunFam" id="1.10.8.350:FF:000001">
    <property type="entry name" value="Lytic murein transglycosylase B"/>
    <property type="match status" value="1"/>
</dbReference>